<dbReference type="EMBL" id="GBHO01033058">
    <property type="protein sequence ID" value="JAG10546.1"/>
    <property type="molecule type" value="Transcribed_RNA"/>
</dbReference>
<name>A0A0A9WSZ9_LYGHE</name>
<feature type="domain" description="CCHC-type" evidence="1">
    <location>
        <begin position="60"/>
        <end position="76"/>
    </location>
</feature>
<sequence length="147" mass="15716">SASYLFPETNLNAVPSVPQEPAAASKESPSLAAIRPNQKCFFCGRNRHRTRQQCPAIDATCDKCSKIGHWASVCKSSPTKSPSTKSAALIAASSSTLDRATVNMQVNKVPTHGLIDTGSSETFISKQFVETCKFKTYPTTGSVSMAN</sequence>
<dbReference type="InterPro" id="IPR036875">
    <property type="entry name" value="Znf_CCHC_sf"/>
</dbReference>
<dbReference type="Gene3D" id="2.40.70.10">
    <property type="entry name" value="Acid Proteases"/>
    <property type="match status" value="1"/>
</dbReference>
<feature type="non-terminal residue" evidence="2">
    <location>
        <position position="147"/>
    </location>
</feature>
<accession>A0A0A9WSZ9</accession>
<dbReference type="GO" id="GO:0004190">
    <property type="term" value="F:aspartic-type endopeptidase activity"/>
    <property type="evidence" value="ECO:0007669"/>
    <property type="project" value="InterPro"/>
</dbReference>
<organism evidence="2">
    <name type="scientific">Lygus hesperus</name>
    <name type="common">Western plant bug</name>
    <dbReference type="NCBI Taxonomy" id="30085"/>
    <lineage>
        <taxon>Eukaryota</taxon>
        <taxon>Metazoa</taxon>
        <taxon>Ecdysozoa</taxon>
        <taxon>Arthropoda</taxon>
        <taxon>Hexapoda</taxon>
        <taxon>Insecta</taxon>
        <taxon>Pterygota</taxon>
        <taxon>Neoptera</taxon>
        <taxon>Paraneoptera</taxon>
        <taxon>Hemiptera</taxon>
        <taxon>Heteroptera</taxon>
        <taxon>Panheteroptera</taxon>
        <taxon>Cimicomorpha</taxon>
        <taxon>Miridae</taxon>
        <taxon>Mirini</taxon>
        <taxon>Lygus</taxon>
    </lineage>
</organism>
<dbReference type="GO" id="GO:0008270">
    <property type="term" value="F:zinc ion binding"/>
    <property type="evidence" value="ECO:0007669"/>
    <property type="project" value="InterPro"/>
</dbReference>
<dbReference type="SMART" id="SM00343">
    <property type="entry name" value="ZnF_C2HC"/>
    <property type="match status" value="2"/>
</dbReference>
<dbReference type="AlphaFoldDB" id="A0A0A9WSZ9"/>
<proteinExistence type="predicted"/>
<protein>
    <submittedName>
        <fullName evidence="2">Gag polyprotein</fullName>
    </submittedName>
</protein>
<reference evidence="2" key="1">
    <citation type="journal article" date="2014" name="PLoS ONE">
        <title>Transcriptome-Based Identification of ABC Transporters in the Western Tarnished Plant Bug Lygus hesperus.</title>
        <authorList>
            <person name="Hull J.J."/>
            <person name="Chaney K."/>
            <person name="Geib S.M."/>
            <person name="Fabrick J.A."/>
            <person name="Brent C.S."/>
            <person name="Walsh D."/>
            <person name="Lavine L.C."/>
        </authorList>
    </citation>
    <scope>NUCLEOTIDE SEQUENCE</scope>
</reference>
<reference evidence="2" key="2">
    <citation type="submission" date="2014-07" db="EMBL/GenBank/DDBJ databases">
        <authorList>
            <person name="Hull J."/>
        </authorList>
    </citation>
    <scope>NUCLEOTIDE SEQUENCE</scope>
</reference>
<dbReference type="SUPFAM" id="SSF50630">
    <property type="entry name" value="Acid proteases"/>
    <property type="match status" value="1"/>
</dbReference>
<dbReference type="InterPro" id="IPR001969">
    <property type="entry name" value="Aspartic_peptidase_AS"/>
</dbReference>
<feature type="domain" description="CCHC-type" evidence="1">
    <location>
        <begin position="39"/>
        <end position="56"/>
    </location>
</feature>
<dbReference type="SUPFAM" id="SSF57756">
    <property type="entry name" value="Retrovirus zinc finger-like domains"/>
    <property type="match status" value="1"/>
</dbReference>
<evidence type="ECO:0000259" key="1">
    <source>
        <dbReference type="SMART" id="SM00343"/>
    </source>
</evidence>
<dbReference type="PROSITE" id="PS00141">
    <property type="entry name" value="ASP_PROTEASE"/>
    <property type="match status" value="1"/>
</dbReference>
<evidence type="ECO:0000313" key="2">
    <source>
        <dbReference type="EMBL" id="JAG10546.1"/>
    </source>
</evidence>
<dbReference type="GO" id="GO:0006508">
    <property type="term" value="P:proteolysis"/>
    <property type="evidence" value="ECO:0007669"/>
    <property type="project" value="InterPro"/>
</dbReference>
<dbReference type="GO" id="GO:0003676">
    <property type="term" value="F:nucleic acid binding"/>
    <property type="evidence" value="ECO:0007669"/>
    <property type="project" value="InterPro"/>
</dbReference>
<dbReference type="InterPro" id="IPR001878">
    <property type="entry name" value="Znf_CCHC"/>
</dbReference>
<dbReference type="Pfam" id="PF13650">
    <property type="entry name" value="Asp_protease_2"/>
    <property type="match status" value="1"/>
</dbReference>
<dbReference type="InterPro" id="IPR021109">
    <property type="entry name" value="Peptidase_aspartic_dom_sf"/>
</dbReference>
<gene>
    <name evidence="2" type="primary">gag_48</name>
    <name evidence="2" type="ORF">CM83_4837</name>
</gene>
<feature type="non-terminal residue" evidence="2">
    <location>
        <position position="1"/>
    </location>
</feature>
<dbReference type="Gene3D" id="4.10.60.10">
    <property type="entry name" value="Zinc finger, CCHC-type"/>
    <property type="match status" value="1"/>
</dbReference>